<keyword evidence="4" id="KW-1185">Reference proteome</keyword>
<evidence type="ECO:0000313" key="3">
    <source>
        <dbReference type="EMBL" id="AFZ35349.1"/>
    </source>
</evidence>
<dbReference type="eggNOG" id="ENOG5033E2C">
    <property type="taxonomic scope" value="Bacteria"/>
</dbReference>
<dbReference type="Proteomes" id="UP000010473">
    <property type="component" value="Chromosome"/>
</dbReference>
<organism evidence="3 4">
    <name type="scientific">Stanieria cyanosphaera (strain ATCC 29371 / PCC 7437)</name>
    <dbReference type="NCBI Taxonomy" id="111780"/>
    <lineage>
        <taxon>Bacteria</taxon>
        <taxon>Bacillati</taxon>
        <taxon>Cyanobacteriota</taxon>
        <taxon>Cyanophyceae</taxon>
        <taxon>Pleurocapsales</taxon>
        <taxon>Dermocarpellaceae</taxon>
        <taxon>Stanieria</taxon>
    </lineage>
</organism>
<feature type="transmembrane region" description="Helical" evidence="2">
    <location>
        <begin position="6"/>
        <end position="36"/>
    </location>
</feature>
<keyword evidence="1" id="KW-0175">Coiled coil</keyword>
<reference evidence="4" key="1">
    <citation type="journal article" date="2013" name="Proc. Natl. Acad. Sci. U.S.A.">
        <title>Improving the coverage of the cyanobacterial phylum using diversity-driven genome sequencing.</title>
        <authorList>
            <person name="Shih P.M."/>
            <person name="Wu D."/>
            <person name="Latifi A."/>
            <person name="Axen S.D."/>
            <person name="Fewer D.P."/>
            <person name="Talla E."/>
            <person name="Calteau A."/>
            <person name="Cai F."/>
            <person name="Tandeau de Marsac N."/>
            <person name="Rippka R."/>
            <person name="Herdman M."/>
            <person name="Sivonen K."/>
            <person name="Coursin T."/>
            <person name="Laurent T."/>
            <person name="Goodwin L."/>
            <person name="Nolan M."/>
            <person name="Davenport K.W."/>
            <person name="Han C.S."/>
            <person name="Rubin E.M."/>
            <person name="Eisen J.A."/>
            <person name="Woyke T."/>
            <person name="Gugger M."/>
            <person name="Kerfeld C.A."/>
        </authorList>
    </citation>
    <scope>NUCLEOTIDE SEQUENCE [LARGE SCALE GENOMIC DNA]</scope>
    <source>
        <strain evidence="4">ATCC 29371 / PCC 7437</strain>
    </source>
</reference>
<dbReference type="HOGENOM" id="CLU_091662_0_0_3"/>
<protein>
    <submittedName>
        <fullName evidence="3">Uncharacterized protein</fullName>
    </submittedName>
</protein>
<keyword evidence="2" id="KW-0812">Transmembrane</keyword>
<keyword evidence="2" id="KW-0472">Membrane</keyword>
<dbReference type="EMBL" id="CP003653">
    <property type="protein sequence ID" value="AFZ35349.1"/>
    <property type="molecule type" value="Genomic_DNA"/>
</dbReference>
<dbReference type="KEGG" id="scs:Sta7437_1791"/>
<evidence type="ECO:0000256" key="1">
    <source>
        <dbReference type="SAM" id="Coils"/>
    </source>
</evidence>
<dbReference type="RefSeq" id="WP_015193020.1">
    <property type="nucleotide sequence ID" value="NC_019748.1"/>
</dbReference>
<gene>
    <name evidence="3" type="ordered locus">Sta7437_1791</name>
</gene>
<proteinExistence type="predicted"/>
<dbReference type="AlphaFoldDB" id="K9XTG1"/>
<name>K9XTG1_STAC7</name>
<sequence length="257" mass="29813">MPIIYLLIVLFCLFILIKYWYIFVSLIAGIIGLYLATKLISYILLQQKITKIQNSDVVSIPSQTLYSIPIDIVKIPGEPKKSVQWIVKSIRPELNDGILNFVKLEHEINKTKLIKQENPKDTNFQTIKKISSLTKEIFNKINPQITELNNKKNELKRLENLVLTSNIYQSKAQLYSRAGVQVQQLIQTTEDLKHEYSQVIREELINAELCRFDPESISHFLEEKIVLQAKYEAIRTQCQDLKNEIEAYTNLTKQSSV</sequence>
<evidence type="ECO:0000313" key="4">
    <source>
        <dbReference type="Proteomes" id="UP000010473"/>
    </source>
</evidence>
<feature type="coiled-coil region" evidence="1">
    <location>
        <begin position="182"/>
        <end position="251"/>
    </location>
</feature>
<accession>K9XTG1</accession>
<evidence type="ECO:0000256" key="2">
    <source>
        <dbReference type="SAM" id="Phobius"/>
    </source>
</evidence>
<keyword evidence="2" id="KW-1133">Transmembrane helix</keyword>